<dbReference type="InterPro" id="IPR003370">
    <property type="entry name" value="Chromate_transpt"/>
</dbReference>
<feature type="transmembrane region" description="Helical" evidence="8">
    <location>
        <begin position="147"/>
        <end position="165"/>
    </location>
</feature>
<dbReference type="GeneID" id="59286892"/>
<feature type="compositionally biased region" description="Pro residues" evidence="7">
    <location>
        <begin position="252"/>
        <end position="264"/>
    </location>
</feature>
<feature type="transmembrane region" description="Helical" evidence="8">
    <location>
        <begin position="391"/>
        <end position="416"/>
    </location>
</feature>
<dbReference type="GO" id="GO:0005886">
    <property type="term" value="C:plasma membrane"/>
    <property type="evidence" value="ECO:0007669"/>
    <property type="project" value="UniProtKB-SubCell"/>
</dbReference>
<comment type="similarity">
    <text evidence="2">Belongs to the chromate ion transporter (CHR) (TC 2.A.51) family.</text>
</comment>
<accession>A0A8H6L5J6</accession>
<dbReference type="GO" id="GO:0015109">
    <property type="term" value="F:chromate transmembrane transporter activity"/>
    <property type="evidence" value="ECO:0007669"/>
    <property type="project" value="InterPro"/>
</dbReference>
<feature type="transmembrane region" description="Helical" evidence="8">
    <location>
        <begin position="113"/>
        <end position="135"/>
    </location>
</feature>
<feature type="transmembrane region" description="Helical" evidence="8">
    <location>
        <begin position="468"/>
        <end position="493"/>
    </location>
</feature>
<evidence type="ECO:0000256" key="3">
    <source>
        <dbReference type="ARBA" id="ARBA00022475"/>
    </source>
</evidence>
<evidence type="ECO:0000256" key="4">
    <source>
        <dbReference type="ARBA" id="ARBA00022692"/>
    </source>
</evidence>
<evidence type="ECO:0000256" key="5">
    <source>
        <dbReference type="ARBA" id="ARBA00022989"/>
    </source>
</evidence>
<sequence>MRIWNRYRDVIMANWHIGFTAFGGPAVQFQTFHEKFVTNLGWIDEPMYQQIFAISQALPGSASTKMLFCINTIHSGFLAGFFAFAIFCLPGALGMYSLGLGISKVGSTLPEPVYALLSGLNAATVGIIALAAVRLSERAITDKLTRFLVYLGGIMGMLYTALWYYPIIMVGAGVTTLVWDLGYPQKVGKVFRRQKPREDEKKRITSEDLEQGSWFNSSRSSAEYDKPLPPPPPAYSTRGSVNSEFAFRHPRPVPQPPTRYPPANPQHDDRTKKPPVSSTSDISSMSWPLGTSIIVFFLITFILTITLHAIFRHTTQAFSLFSSLYLAGTIIFGGGPVVIPLLREYIVSPGWVSPRDFLLGLAVIQAFPGPNFNFAVYLGSLAVAGTPVPSYLGALIAFVAMYAPGLFIVVGFMGLWRILRDKAWFLAILRGVNAAAVGLVFTAVYKLWQIGYLTAEVQGGSPLGTDPWLVAITGTAFVGGAWFRMSPPVAILLGGAMGMGSLSVKNNHNIQTGRIDQSIELVVIVPTHLNQLDPRHVVFSPPGLSRFDEGRVALKVGIV</sequence>
<feature type="compositionally biased region" description="Basic and acidic residues" evidence="7">
    <location>
        <begin position="196"/>
        <end position="206"/>
    </location>
</feature>
<dbReference type="PANTHER" id="PTHR33567">
    <property type="entry name" value="CHROMATE ION TRANSPORTER (EUROFUNG)"/>
    <property type="match status" value="1"/>
</dbReference>
<keyword evidence="5 8" id="KW-1133">Transmembrane helix</keyword>
<feature type="transmembrane region" description="Helical" evidence="8">
    <location>
        <begin position="323"/>
        <end position="342"/>
    </location>
</feature>
<dbReference type="AlphaFoldDB" id="A0A8H6L5J6"/>
<evidence type="ECO:0000256" key="1">
    <source>
        <dbReference type="ARBA" id="ARBA00004651"/>
    </source>
</evidence>
<keyword evidence="6 8" id="KW-0472">Membrane</keyword>
<protein>
    <recommendedName>
        <fullName evidence="11">Chromate transporter</fullName>
    </recommendedName>
</protein>
<feature type="transmembrane region" description="Helical" evidence="8">
    <location>
        <begin position="73"/>
        <end position="93"/>
    </location>
</feature>
<feature type="transmembrane region" description="Helical" evidence="8">
    <location>
        <begin position="423"/>
        <end position="448"/>
    </location>
</feature>
<dbReference type="Pfam" id="PF02417">
    <property type="entry name" value="Chromate_transp"/>
    <property type="match status" value="2"/>
</dbReference>
<evidence type="ECO:0000256" key="6">
    <source>
        <dbReference type="ARBA" id="ARBA00023136"/>
    </source>
</evidence>
<dbReference type="EMBL" id="JACCJC010000018">
    <property type="protein sequence ID" value="KAF6236447.1"/>
    <property type="molecule type" value="Genomic_DNA"/>
</dbReference>
<feature type="region of interest" description="Disordered" evidence="7">
    <location>
        <begin position="194"/>
        <end position="283"/>
    </location>
</feature>
<evidence type="ECO:0000256" key="8">
    <source>
        <dbReference type="SAM" id="Phobius"/>
    </source>
</evidence>
<comment type="caution">
    <text evidence="9">The sequence shown here is derived from an EMBL/GenBank/DDBJ whole genome shotgun (WGS) entry which is preliminary data.</text>
</comment>
<evidence type="ECO:0000313" key="10">
    <source>
        <dbReference type="Proteomes" id="UP000578531"/>
    </source>
</evidence>
<evidence type="ECO:0008006" key="11">
    <source>
        <dbReference type="Google" id="ProtNLM"/>
    </source>
</evidence>
<dbReference type="RefSeq" id="XP_037165786.1">
    <property type="nucleotide sequence ID" value="XM_037307146.1"/>
</dbReference>
<feature type="transmembrane region" description="Helical" evidence="8">
    <location>
        <begin position="287"/>
        <end position="311"/>
    </location>
</feature>
<reference evidence="9 10" key="1">
    <citation type="journal article" date="2020" name="Genomics">
        <title>Complete, high-quality genomes from long-read metagenomic sequencing of two wolf lichen thalli reveals enigmatic genome architecture.</title>
        <authorList>
            <person name="McKenzie S.K."/>
            <person name="Walston R.F."/>
            <person name="Allen J.L."/>
        </authorList>
    </citation>
    <scope>NUCLEOTIDE SEQUENCE [LARGE SCALE GENOMIC DNA]</scope>
    <source>
        <strain evidence="9">WasteWater2</strain>
    </source>
</reference>
<comment type="subcellular location">
    <subcellularLocation>
        <location evidence="1">Cell membrane</location>
        <topology evidence="1">Multi-pass membrane protein</topology>
    </subcellularLocation>
</comment>
<dbReference type="PANTHER" id="PTHR33567:SF3">
    <property type="entry name" value="CHROMATE ION TRANSPORTER (EUROFUNG)"/>
    <property type="match status" value="1"/>
</dbReference>
<gene>
    <name evidence="9" type="ORF">HO173_005228</name>
</gene>
<dbReference type="Proteomes" id="UP000578531">
    <property type="component" value="Unassembled WGS sequence"/>
</dbReference>
<organism evidence="9 10">
    <name type="scientific">Letharia columbiana</name>
    <dbReference type="NCBI Taxonomy" id="112416"/>
    <lineage>
        <taxon>Eukaryota</taxon>
        <taxon>Fungi</taxon>
        <taxon>Dikarya</taxon>
        <taxon>Ascomycota</taxon>
        <taxon>Pezizomycotina</taxon>
        <taxon>Lecanoromycetes</taxon>
        <taxon>OSLEUM clade</taxon>
        <taxon>Lecanoromycetidae</taxon>
        <taxon>Lecanorales</taxon>
        <taxon>Lecanorineae</taxon>
        <taxon>Parmeliaceae</taxon>
        <taxon>Letharia</taxon>
    </lineage>
</organism>
<evidence type="ECO:0000313" key="9">
    <source>
        <dbReference type="EMBL" id="KAF6236447.1"/>
    </source>
</evidence>
<keyword evidence="3" id="KW-1003">Cell membrane</keyword>
<dbReference type="OrthoDB" id="2160638at2759"/>
<evidence type="ECO:0000256" key="7">
    <source>
        <dbReference type="SAM" id="MobiDB-lite"/>
    </source>
</evidence>
<keyword evidence="10" id="KW-1185">Reference proteome</keyword>
<evidence type="ECO:0000256" key="2">
    <source>
        <dbReference type="ARBA" id="ARBA00005262"/>
    </source>
</evidence>
<keyword evidence="4 8" id="KW-0812">Transmembrane</keyword>
<name>A0A8H6L5J6_9LECA</name>
<proteinExistence type="inferred from homology"/>